<keyword evidence="3" id="KW-0238">DNA-binding</keyword>
<dbReference type="PANTHER" id="PTHR47994:SF5">
    <property type="entry name" value="F14D16.11-RELATED"/>
    <property type="match status" value="1"/>
</dbReference>
<keyword evidence="8" id="KW-1185">Reference proteome</keyword>
<dbReference type="GO" id="GO:0005634">
    <property type="term" value="C:nucleus"/>
    <property type="evidence" value="ECO:0007669"/>
    <property type="project" value="UniProtKB-SubCell"/>
</dbReference>
<proteinExistence type="predicted"/>
<evidence type="ECO:0000259" key="6">
    <source>
        <dbReference type="PROSITE" id="PS51294"/>
    </source>
</evidence>
<dbReference type="SMART" id="SM00717">
    <property type="entry name" value="SANT"/>
    <property type="match status" value="2"/>
</dbReference>
<dbReference type="FunFam" id="1.10.10.60:FF:000001">
    <property type="entry name" value="MYB-related transcription factor"/>
    <property type="match status" value="1"/>
</dbReference>
<dbReference type="Gene3D" id="1.10.10.60">
    <property type="entry name" value="Homeodomain-like"/>
    <property type="match status" value="2"/>
</dbReference>
<evidence type="ECO:0000259" key="5">
    <source>
        <dbReference type="PROSITE" id="PS50090"/>
    </source>
</evidence>
<dbReference type="InterPro" id="IPR009057">
    <property type="entry name" value="Homeodomain-like_sf"/>
</dbReference>
<dbReference type="CDD" id="cd00167">
    <property type="entry name" value="SANT"/>
    <property type="match status" value="2"/>
</dbReference>
<dbReference type="GO" id="GO:0003677">
    <property type="term" value="F:DNA binding"/>
    <property type="evidence" value="ECO:0007669"/>
    <property type="project" value="UniProtKB-KW"/>
</dbReference>
<dbReference type="PANTHER" id="PTHR47994">
    <property type="entry name" value="F14D16.11-RELATED"/>
    <property type="match status" value="1"/>
</dbReference>
<evidence type="ECO:0000256" key="1">
    <source>
        <dbReference type="ARBA" id="ARBA00004123"/>
    </source>
</evidence>
<dbReference type="Proteomes" id="UP001187192">
    <property type="component" value="Unassembled WGS sequence"/>
</dbReference>
<protein>
    <submittedName>
        <fullName evidence="7">Uncharacterized protein</fullName>
    </submittedName>
</protein>
<evidence type="ECO:0000256" key="3">
    <source>
        <dbReference type="ARBA" id="ARBA00023125"/>
    </source>
</evidence>
<organism evidence="7 8">
    <name type="scientific">Ficus carica</name>
    <name type="common">Common fig</name>
    <dbReference type="NCBI Taxonomy" id="3494"/>
    <lineage>
        <taxon>Eukaryota</taxon>
        <taxon>Viridiplantae</taxon>
        <taxon>Streptophyta</taxon>
        <taxon>Embryophyta</taxon>
        <taxon>Tracheophyta</taxon>
        <taxon>Spermatophyta</taxon>
        <taxon>Magnoliopsida</taxon>
        <taxon>eudicotyledons</taxon>
        <taxon>Gunneridae</taxon>
        <taxon>Pentapetalae</taxon>
        <taxon>rosids</taxon>
        <taxon>fabids</taxon>
        <taxon>Rosales</taxon>
        <taxon>Moraceae</taxon>
        <taxon>Ficeae</taxon>
        <taxon>Ficus</taxon>
    </lineage>
</organism>
<feature type="domain" description="HTH myb-type" evidence="6">
    <location>
        <begin position="11"/>
        <end position="63"/>
    </location>
</feature>
<feature type="domain" description="Myb-like" evidence="5">
    <location>
        <begin position="64"/>
        <end position="114"/>
    </location>
</feature>
<reference evidence="7" key="1">
    <citation type="submission" date="2023-07" db="EMBL/GenBank/DDBJ databases">
        <title>draft genome sequence of fig (Ficus carica).</title>
        <authorList>
            <person name="Takahashi T."/>
            <person name="Nishimura K."/>
        </authorList>
    </citation>
    <scope>NUCLEOTIDE SEQUENCE</scope>
</reference>
<gene>
    <name evidence="7" type="ORF">TIFTF001_002836</name>
</gene>
<dbReference type="AlphaFoldDB" id="A0AA87ZCR7"/>
<keyword evidence="2" id="KW-0677">Repeat</keyword>
<dbReference type="Pfam" id="PF00249">
    <property type="entry name" value="Myb_DNA-binding"/>
    <property type="match status" value="2"/>
</dbReference>
<evidence type="ECO:0000313" key="7">
    <source>
        <dbReference type="EMBL" id="GMN30529.1"/>
    </source>
</evidence>
<dbReference type="FunFam" id="1.10.10.60:FF:000349">
    <property type="entry name" value="Transcription factor MYB39"/>
    <property type="match status" value="1"/>
</dbReference>
<dbReference type="EMBL" id="BTGU01000003">
    <property type="protein sequence ID" value="GMN30529.1"/>
    <property type="molecule type" value="Genomic_DNA"/>
</dbReference>
<keyword evidence="4" id="KW-0539">Nucleus</keyword>
<sequence>MGRSPCCDHETSGLKKGPWTPEEDKTLVDYIATNGHGCWRSLPKLAGLNRCGKSCRLRWTNYLRPDIKRGKFSEEEERIIIDLHSVLGNKWSKIATHLPGRTDNEIKNFWNTYLRKKLLERGIDPNTHKPRTDLNHLLNLSQLLSSANYNLNYLNDIISNNNTTPWENALIFQADQVADQLIKIQLFQNLFQAMNNTNCSSPIFPNIQNCANFSSPPHQNPNLIFHDIQSMNVAPCNGIDIDSRDRNDLKPNTQAFVEGEGGDGYDVDLRAIKGTGRSAGIHEGIVNPLPALVSEPSPGTTYDQILDNMSSEPSSTVFEAWDKLMDDDQTNESFWKDILEYVN</sequence>
<evidence type="ECO:0000256" key="4">
    <source>
        <dbReference type="ARBA" id="ARBA00023242"/>
    </source>
</evidence>
<dbReference type="InterPro" id="IPR015495">
    <property type="entry name" value="Myb_TF_plants"/>
</dbReference>
<dbReference type="PROSITE" id="PS51294">
    <property type="entry name" value="HTH_MYB"/>
    <property type="match status" value="2"/>
</dbReference>
<accession>A0AA87ZCR7</accession>
<comment type="caution">
    <text evidence="7">The sequence shown here is derived from an EMBL/GenBank/DDBJ whole genome shotgun (WGS) entry which is preliminary data.</text>
</comment>
<evidence type="ECO:0000313" key="8">
    <source>
        <dbReference type="Proteomes" id="UP001187192"/>
    </source>
</evidence>
<comment type="subcellular location">
    <subcellularLocation>
        <location evidence="1">Nucleus</location>
    </subcellularLocation>
</comment>
<name>A0AA87ZCR7_FICCA</name>
<evidence type="ECO:0000256" key="2">
    <source>
        <dbReference type="ARBA" id="ARBA00022737"/>
    </source>
</evidence>
<dbReference type="InterPro" id="IPR001005">
    <property type="entry name" value="SANT/Myb"/>
</dbReference>
<dbReference type="InterPro" id="IPR017930">
    <property type="entry name" value="Myb_dom"/>
</dbReference>
<dbReference type="SUPFAM" id="SSF46689">
    <property type="entry name" value="Homeodomain-like"/>
    <property type="match status" value="1"/>
</dbReference>
<feature type="domain" description="Myb-like" evidence="5">
    <location>
        <begin position="11"/>
        <end position="63"/>
    </location>
</feature>
<feature type="domain" description="HTH myb-type" evidence="6">
    <location>
        <begin position="64"/>
        <end position="118"/>
    </location>
</feature>
<dbReference type="PROSITE" id="PS50090">
    <property type="entry name" value="MYB_LIKE"/>
    <property type="match status" value="2"/>
</dbReference>